<dbReference type="AlphaFoldDB" id="A0A852VLD5"/>
<evidence type="ECO:0000313" key="1">
    <source>
        <dbReference type="EMBL" id="NYF97887.1"/>
    </source>
</evidence>
<evidence type="ECO:0008006" key="3">
    <source>
        <dbReference type="Google" id="ProtNLM"/>
    </source>
</evidence>
<proteinExistence type="predicted"/>
<organism evidence="1 2">
    <name type="scientific">Janibacter cremeus</name>
    <dbReference type="NCBI Taxonomy" id="1285192"/>
    <lineage>
        <taxon>Bacteria</taxon>
        <taxon>Bacillati</taxon>
        <taxon>Actinomycetota</taxon>
        <taxon>Actinomycetes</taxon>
        <taxon>Micrococcales</taxon>
        <taxon>Intrasporangiaceae</taxon>
        <taxon>Janibacter</taxon>
    </lineage>
</organism>
<reference evidence="1 2" key="1">
    <citation type="submission" date="2020-07" db="EMBL/GenBank/DDBJ databases">
        <title>Sequencing the genomes of 1000 actinobacteria strains.</title>
        <authorList>
            <person name="Klenk H.-P."/>
        </authorList>
    </citation>
    <scope>NUCLEOTIDE SEQUENCE [LARGE SCALE GENOMIC DNA]</scope>
    <source>
        <strain evidence="1 2">DSM 26154</strain>
    </source>
</reference>
<dbReference type="EMBL" id="JACCAE010000001">
    <property type="protein sequence ID" value="NYF97887.1"/>
    <property type="molecule type" value="Genomic_DNA"/>
</dbReference>
<gene>
    <name evidence="1" type="ORF">BJY20_001279</name>
</gene>
<protein>
    <recommendedName>
        <fullName evidence="3">ANTAR domain-containing protein</fullName>
    </recommendedName>
</protein>
<dbReference type="Proteomes" id="UP000554054">
    <property type="component" value="Unassembled WGS sequence"/>
</dbReference>
<comment type="caution">
    <text evidence="1">The sequence shown here is derived from an EMBL/GenBank/DDBJ whole genome shotgun (WGS) entry which is preliminary data.</text>
</comment>
<sequence>MGRPVGAAAWAHALGVHENDVPGVLFGLVRALRGIDEQVIKVRSLVHSGPDPDLDTALLVMERATHEATAQVEDAHREVVRHA</sequence>
<evidence type="ECO:0000313" key="2">
    <source>
        <dbReference type="Proteomes" id="UP000554054"/>
    </source>
</evidence>
<name>A0A852VLD5_9MICO</name>
<keyword evidence="2" id="KW-1185">Reference proteome</keyword>
<accession>A0A852VLD5</accession>